<accession>A0ABS0ES28</accession>
<dbReference type="RefSeq" id="WP_195875249.1">
    <property type="nucleotide sequence ID" value="NZ_JADOEL010000005.1"/>
</dbReference>
<proteinExistence type="predicted"/>
<gene>
    <name evidence="1" type="ORF">IXC47_08195</name>
</gene>
<dbReference type="Gene3D" id="3.40.630.30">
    <property type="match status" value="1"/>
</dbReference>
<reference evidence="1 2" key="1">
    <citation type="submission" date="2020-11" db="EMBL/GenBank/DDBJ databases">
        <title>WGS of Herminiimonas contaminans strain Marseille-Q4544 isolated from planarians Schmidtea mediterranea.</title>
        <authorList>
            <person name="Kangale L."/>
        </authorList>
    </citation>
    <scope>NUCLEOTIDE SEQUENCE [LARGE SCALE GENOMIC DNA]</scope>
    <source>
        <strain evidence="1 2">Marseille-Q4544</strain>
    </source>
</reference>
<dbReference type="SUPFAM" id="SSF55729">
    <property type="entry name" value="Acyl-CoA N-acyltransferases (Nat)"/>
    <property type="match status" value="1"/>
</dbReference>
<evidence type="ECO:0000313" key="2">
    <source>
        <dbReference type="Proteomes" id="UP000657372"/>
    </source>
</evidence>
<dbReference type="Proteomes" id="UP000657372">
    <property type="component" value="Unassembled WGS sequence"/>
</dbReference>
<evidence type="ECO:0000313" key="1">
    <source>
        <dbReference type="EMBL" id="MBF8177657.1"/>
    </source>
</evidence>
<keyword evidence="2" id="KW-1185">Reference proteome</keyword>
<sequence length="134" mass="15436">MIDIKQRQEYFDFVNAGLNVKFDPNQSVCIASLDDFGRIMGVVVFSGFTEYNCELSVFSNTPKFITRNLLKVIFHYAFITANKRRVTAIVEDGNNKALDIDRRVGFVHESVAKNWYGDVDGIVLRMLREDCKWV</sequence>
<organism evidence="1 2">
    <name type="scientific">Herminiimonas contaminans</name>
    <dbReference type="NCBI Taxonomy" id="1111140"/>
    <lineage>
        <taxon>Bacteria</taxon>
        <taxon>Pseudomonadati</taxon>
        <taxon>Pseudomonadota</taxon>
        <taxon>Betaproteobacteria</taxon>
        <taxon>Burkholderiales</taxon>
        <taxon>Oxalobacteraceae</taxon>
        <taxon>Herminiimonas</taxon>
    </lineage>
</organism>
<protein>
    <submittedName>
        <fullName evidence="1">GNAT family N-acetyltransferase</fullName>
    </submittedName>
</protein>
<dbReference type="InterPro" id="IPR016181">
    <property type="entry name" value="Acyl_CoA_acyltransferase"/>
</dbReference>
<comment type="caution">
    <text evidence="1">The sequence shown here is derived from an EMBL/GenBank/DDBJ whole genome shotgun (WGS) entry which is preliminary data.</text>
</comment>
<name>A0ABS0ES28_9BURK</name>
<dbReference type="EMBL" id="JADOEL010000005">
    <property type="protein sequence ID" value="MBF8177657.1"/>
    <property type="molecule type" value="Genomic_DNA"/>
</dbReference>